<sequence length="99" mass="11606">VLENLKRNSRKKLLGQLFEDLEERRVTECLKEIRPKDAVYWIAEAWEEIESTTLQKSWRKKLPSEQPNDENEASDDKSLLSLPEILVLKPLLKKIFLSG</sequence>
<gene>
    <name evidence="2" type="ORF">AVEN_223136_1</name>
</gene>
<comment type="caution">
    <text evidence="2">The sequence shown here is derived from an EMBL/GenBank/DDBJ whole genome shotgun (WGS) entry which is preliminary data.</text>
</comment>
<evidence type="ECO:0008006" key="4">
    <source>
        <dbReference type="Google" id="ProtNLM"/>
    </source>
</evidence>
<organism evidence="2 3">
    <name type="scientific">Araneus ventricosus</name>
    <name type="common">Orbweaver spider</name>
    <name type="synonym">Epeira ventricosa</name>
    <dbReference type="NCBI Taxonomy" id="182803"/>
    <lineage>
        <taxon>Eukaryota</taxon>
        <taxon>Metazoa</taxon>
        <taxon>Ecdysozoa</taxon>
        <taxon>Arthropoda</taxon>
        <taxon>Chelicerata</taxon>
        <taxon>Arachnida</taxon>
        <taxon>Araneae</taxon>
        <taxon>Araneomorphae</taxon>
        <taxon>Entelegynae</taxon>
        <taxon>Araneoidea</taxon>
        <taxon>Araneidae</taxon>
        <taxon>Araneus</taxon>
    </lineage>
</organism>
<feature type="region of interest" description="Disordered" evidence="1">
    <location>
        <begin position="56"/>
        <end position="76"/>
    </location>
</feature>
<dbReference type="AlphaFoldDB" id="A0A4Y2SZ29"/>
<evidence type="ECO:0000313" key="2">
    <source>
        <dbReference type="EMBL" id="GBN92913.1"/>
    </source>
</evidence>
<proteinExistence type="predicted"/>
<keyword evidence="3" id="KW-1185">Reference proteome</keyword>
<evidence type="ECO:0000256" key="1">
    <source>
        <dbReference type="SAM" id="MobiDB-lite"/>
    </source>
</evidence>
<evidence type="ECO:0000313" key="3">
    <source>
        <dbReference type="Proteomes" id="UP000499080"/>
    </source>
</evidence>
<name>A0A4Y2SZ29_ARAVE</name>
<dbReference type="EMBL" id="BGPR01024665">
    <property type="protein sequence ID" value="GBN92913.1"/>
    <property type="molecule type" value="Genomic_DNA"/>
</dbReference>
<dbReference type="OrthoDB" id="125347at2759"/>
<reference evidence="2 3" key="1">
    <citation type="journal article" date="2019" name="Sci. Rep.">
        <title>Orb-weaving spider Araneus ventricosus genome elucidates the spidroin gene catalogue.</title>
        <authorList>
            <person name="Kono N."/>
            <person name="Nakamura H."/>
            <person name="Ohtoshi R."/>
            <person name="Moran D.A.P."/>
            <person name="Shinohara A."/>
            <person name="Yoshida Y."/>
            <person name="Fujiwara M."/>
            <person name="Mori M."/>
            <person name="Tomita M."/>
            <person name="Arakawa K."/>
        </authorList>
    </citation>
    <scope>NUCLEOTIDE SEQUENCE [LARGE SCALE GENOMIC DNA]</scope>
</reference>
<protein>
    <recommendedName>
        <fullName evidence="4">DDE-1 domain-containing protein</fullName>
    </recommendedName>
</protein>
<dbReference type="Proteomes" id="UP000499080">
    <property type="component" value="Unassembled WGS sequence"/>
</dbReference>
<accession>A0A4Y2SZ29</accession>
<feature type="non-terminal residue" evidence="2">
    <location>
        <position position="1"/>
    </location>
</feature>